<evidence type="ECO:0000313" key="4">
    <source>
        <dbReference type="WBParaSite" id="Pan_g2765.t1"/>
    </source>
</evidence>
<dbReference type="AlphaFoldDB" id="A0A7E4VS82"/>
<dbReference type="Proteomes" id="UP000492821">
    <property type="component" value="Unassembled WGS sequence"/>
</dbReference>
<feature type="transmembrane region" description="Helical" evidence="2">
    <location>
        <begin position="32"/>
        <end position="56"/>
    </location>
</feature>
<keyword evidence="2" id="KW-1133">Transmembrane helix</keyword>
<reference evidence="4" key="2">
    <citation type="submission" date="2020-10" db="UniProtKB">
        <authorList>
            <consortium name="WormBaseParasite"/>
        </authorList>
    </citation>
    <scope>IDENTIFICATION</scope>
</reference>
<feature type="region of interest" description="Disordered" evidence="1">
    <location>
        <begin position="77"/>
        <end position="101"/>
    </location>
</feature>
<dbReference type="WBParaSite" id="Pan_g2765.t1">
    <property type="protein sequence ID" value="Pan_g2765.t1"/>
    <property type="gene ID" value="Pan_g2765"/>
</dbReference>
<evidence type="ECO:0000256" key="2">
    <source>
        <dbReference type="SAM" id="Phobius"/>
    </source>
</evidence>
<feature type="compositionally biased region" description="Polar residues" evidence="1">
    <location>
        <begin position="78"/>
        <end position="92"/>
    </location>
</feature>
<protein>
    <submittedName>
        <fullName evidence="4">Uncharacterized protein</fullName>
    </submittedName>
</protein>
<evidence type="ECO:0000256" key="1">
    <source>
        <dbReference type="SAM" id="MobiDB-lite"/>
    </source>
</evidence>
<accession>A0A7E4VS82</accession>
<evidence type="ECO:0000313" key="3">
    <source>
        <dbReference type="Proteomes" id="UP000492821"/>
    </source>
</evidence>
<reference evidence="3" key="1">
    <citation type="journal article" date="2013" name="Genetics">
        <title>The draft genome and transcriptome of Panagrellus redivivus are shaped by the harsh demands of a free-living lifestyle.</title>
        <authorList>
            <person name="Srinivasan J."/>
            <person name="Dillman A.R."/>
            <person name="Macchietto M.G."/>
            <person name="Heikkinen L."/>
            <person name="Lakso M."/>
            <person name="Fracchia K.M."/>
            <person name="Antoshechkin I."/>
            <person name="Mortazavi A."/>
            <person name="Wong G."/>
            <person name="Sternberg P.W."/>
        </authorList>
    </citation>
    <scope>NUCLEOTIDE SEQUENCE [LARGE SCALE GENOMIC DNA]</scope>
    <source>
        <strain evidence="3">MT8872</strain>
    </source>
</reference>
<proteinExistence type="predicted"/>
<keyword evidence="2" id="KW-0472">Membrane</keyword>
<keyword evidence="2" id="KW-0812">Transmembrane</keyword>
<keyword evidence="3" id="KW-1185">Reference proteome</keyword>
<organism evidence="3 4">
    <name type="scientific">Panagrellus redivivus</name>
    <name type="common">Microworm</name>
    <dbReference type="NCBI Taxonomy" id="6233"/>
    <lineage>
        <taxon>Eukaryota</taxon>
        <taxon>Metazoa</taxon>
        <taxon>Ecdysozoa</taxon>
        <taxon>Nematoda</taxon>
        <taxon>Chromadorea</taxon>
        <taxon>Rhabditida</taxon>
        <taxon>Tylenchina</taxon>
        <taxon>Panagrolaimomorpha</taxon>
        <taxon>Panagrolaimoidea</taxon>
        <taxon>Panagrolaimidae</taxon>
        <taxon>Panagrellus</taxon>
    </lineage>
</organism>
<name>A0A7E4VS82_PANRE</name>
<sequence length="101" mass="10870">MQYNAFNFCVFSDEYQESKTTVSSTVKKASTILGLIYAVCGILVLMAAALLCFLGFRFGRCFARKQALKTGLLKSNVKESNASEPVSDTGASTPLILTKGS</sequence>